<dbReference type="AlphaFoldDB" id="A0A2A4WZV3"/>
<evidence type="ECO:0000313" key="2">
    <source>
        <dbReference type="EMBL" id="PCI75830.1"/>
    </source>
</evidence>
<accession>A0A2A4WZV3</accession>
<name>A0A2A4WZV3_UNCAE</name>
<dbReference type="Gene3D" id="3.30.360.10">
    <property type="entry name" value="Dihydrodipicolinate Reductase, domain 2"/>
    <property type="match status" value="1"/>
</dbReference>
<dbReference type="GO" id="GO:0046983">
    <property type="term" value="F:protein dimerization activity"/>
    <property type="evidence" value="ECO:0007669"/>
    <property type="project" value="InterPro"/>
</dbReference>
<dbReference type="CDD" id="cd18130">
    <property type="entry name" value="ASADH_C_arch_fung_like"/>
    <property type="match status" value="1"/>
</dbReference>
<dbReference type="PANTHER" id="PTHR46718:SF1">
    <property type="entry name" value="ASPARTATE-SEMIALDEHYDE DEHYDROGENASE"/>
    <property type="match status" value="1"/>
</dbReference>
<dbReference type="GO" id="GO:0009086">
    <property type="term" value="P:methionine biosynthetic process"/>
    <property type="evidence" value="ECO:0007669"/>
    <property type="project" value="TreeGrafter"/>
</dbReference>
<proteinExistence type="predicted"/>
<dbReference type="Proteomes" id="UP000218775">
    <property type="component" value="Unassembled WGS sequence"/>
</dbReference>
<comment type="caution">
    <text evidence="2">The sequence shown here is derived from an EMBL/GenBank/DDBJ whole genome shotgun (WGS) entry which is preliminary data.</text>
</comment>
<dbReference type="InterPro" id="IPR051823">
    <property type="entry name" value="ASADH-related"/>
</dbReference>
<dbReference type="InterPro" id="IPR012280">
    <property type="entry name" value="Semialdhyde_DH_dimer_dom"/>
</dbReference>
<reference evidence="3" key="1">
    <citation type="submission" date="2017-08" db="EMBL/GenBank/DDBJ databases">
        <title>A dynamic microbial community with high functional redundancy inhabits the cold, oxic subseafloor aquifer.</title>
        <authorList>
            <person name="Tully B.J."/>
            <person name="Wheat C.G."/>
            <person name="Glazer B.T."/>
            <person name="Huber J.A."/>
        </authorList>
    </citation>
    <scope>NUCLEOTIDE SEQUENCE [LARGE SCALE GENOMIC DNA]</scope>
</reference>
<dbReference type="GO" id="GO:0009088">
    <property type="term" value="P:threonine biosynthetic process"/>
    <property type="evidence" value="ECO:0007669"/>
    <property type="project" value="TreeGrafter"/>
</dbReference>
<evidence type="ECO:0000313" key="3">
    <source>
        <dbReference type="Proteomes" id="UP000218775"/>
    </source>
</evidence>
<dbReference type="Gene3D" id="3.40.50.720">
    <property type="entry name" value="NAD(P)-binding Rossmann-like Domain"/>
    <property type="match status" value="1"/>
</dbReference>
<gene>
    <name evidence="2" type="ORF">COB21_05165</name>
</gene>
<organism evidence="2 3">
    <name type="scientific">Aerophobetes bacterium</name>
    <dbReference type="NCBI Taxonomy" id="2030807"/>
    <lineage>
        <taxon>Bacteria</taxon>
        <taxon>Candidatus Aerophobota</taxon>
    </lineage>
</organism>
<sequence>SNVLPYIEGEEEKIESEPRKILAQFNGSGLTFSDEIKLSAQCNRVPVSVGHQVCVFASFNTPVSIEYVHKAWEDFNPFENIREKLSMAPKQTFLYHNDLMRPQPLLDVEYDKGMGINIGRVRKCSISDIKFVALSNNLIRGAAGTGILAAELAYHKGWTT</sequence>
<feature type="domain" description="Semialdehyde dehydrogenase dimerisation" evidence="1">
    <location>
        <begin position="2"/>
        <end position="139"/>
    </location>
</feature>
<feature type="non-terminal residue" evidence="2">
    <location>
        <position position="1"/>
    </location>
</feature>
<dbReference type="Pfam" id="PF02774">
    <property type="entry name" value="Semialdhyde_dhC"/>
    <property type="match status" value="1"/>
</dbReference>
<protein>
    <submittedName>
        <fullName evidence="2">Aspartate-semialdehyde dehydrogenase</fullName>
        <ecNumber evidence="2">1.2.1.11</ecNumber>
    </submittedName>
</protein>
<evidence type="ECO:0000259" key="1">
    <source>
        <dbReference type="Pfam" id="PF02774"/>
    </source>
</evidence>
<dbReference type="GO" id="GO:0004073">
    <property type="term" value="F:aspartate-semialdehyde dehydrogenase activity"/>
    <property type="evidence" value="ECO:0007669"/>
    <property type="project" value="UniProtKB-EC"/>
</dbReference>
<dbReference type="PANTHER" id="PTHR46718">
    <property type="entry name" value="ASPARTATE-SEMIALDEHYDE DEHYDROGENASE"/>
    <property type="match status" value="1"/>
</dbReference>
<dbReference type="EC" id="1.2.1.11" evidence="2"/>
<dbReference type="EMBL" id="NVUK01000039">
    <property type="protein sequence ID" value="PCI75830.1"/>
    <property type="molecule type" value="Genomic_DNA"/>
</dbReference>
<keyword evidence="2" id="KW-0560">Oxidoreductase</keyword>
<dbReference type="SUPFAM" id="SSF55347">
    <property type="entry name" value="Glyceraldehyde-3-phosphate dehydrogenase-like, C-terminal domain"/>
    <property type="match status" value="1"/>
</dbReference>